<keyword evidence="1" id="KW-0175">Coiled coil</keyword>
<dbReference type="InterPro" id="IPR027417">
    <property type="entry name" value="P-loop_NTPase"/>
</dbReference>
<dbReference type="Proteomes" id="UP000070260">
    <property type="component" value="Plasmid pJFP838A"/>
</dbReference>
<evidence type="ECO:0000256" key="1">
    <source>
        <dbReference type="SAM" id="Coils"/>
    </source>
</evidence>
<dbReference type="SUPFAM" id="SSF52540">
    <property type="entry name" value="P-loop containing nucleoside triphosphate hydrolases"/>
    <property type="match status" value="1"/>
</dbReference>
<dbReference type="OrthoDB" id="2380879at2"/>
<gene>
    <name evidence="2" type="ORF">JFP838_pA0474</name>
</gene>
<evidence type="ECO:0000313" key="3">
    <source>
        <dbReference type="Proteomes" id="UP000070260"/>
    </source>
</evidence>
<keyword evidence="2" id="KW-0614">Plasmid</keyword>
<dbReference type="EMBL" id="CP013615">
    <property type="protein sequence ID" value="AMN31390.1"/>
    <property type="molecule type" value="Genomic_DNA"/>
</dbReference>
<organism evidence="2 3">
    <name type="scientific">Clostridium perfringens</name>
    <dbReference type="NCBI Taxonomy" id="1502"/>
    <lineage>
        <taxon>Bacteria</taxon>
        <taxon>Bacillati</taxon>
        <taxon>Bacillota</taxon>
        <taxon>Clostridia</taxon>
        <taxon>Eubacteriales</taxon>
        <taxon>Clostridiaceae</taxon>
        <taxon>Clostridium</taxon>
    </lineage>
</organism>
<protein>
    <submittedName>
        <fullName evidence="2">Putative ATPase</fullName>
    </submittedName>
</protein>
<reference evidence="2 3" key="1">
    <citation type="journal article" date="2016" name="PLoS ONE">
        <title>Plasmid Characterization and Chromosome Analysis of Two netF+ Clostridium perfringens Isolates Associated with Foal and Canine Necrotizing Enteritis.</title>
        <authorList>
            <person name="Mehdizadeh Gohari I."/>
            <person name="Kropinski A.M."/>
            <person name="Weese S.J."/>
            <person name="Parreira V.R."/>
            <person name="Whitehead A.E."/>
            <person name="Boerlin P."/>
            <person name="Prescott J.F."/>
        </authorList>
    </citation>
    <scope>NUCLEOTIDE SEQUENCE [LARGE SCALE GENOMIC DNA]</scope>
    <source>
        <strain evidence="2 3">JP838</strain>
        <plasmid evidence="3">Plasmid pJFP838A</plasmid>
    </source>
</reference>
<geneLocation type="plasmid" evidence="2 3">
    <name>pJFP838A</name>
</geneLocation>
<accession>A0A140GS81</accession>
<dbReference type="RefSeq" id="WP_061429963.1">
    <property type="nucleotide sequence ID" value="NZ_CATNZX010000001.1"/>
</dbReference>
<name>A0A140GS81_CLOPF</name>
<feature type="coiled-coil region" evidence="1">
    <location>
        <begin position="23"/>
        <end position="75"/>
    </location>
</feature>
<proteinExistence type="predicted"/>
<sequence length="214" mass="23957">MKDNINNAIELLVNKINKDRIVKETLNKQLIEKGKEIEELEGKRDEILLKKELLIEASKEAKEGAKKVLEDVNTNAIQYIFGSDLSVKVSMDDKKGAEISILSKENNDGIICETDPANEEGGGLADVVSLCSFNSITQLVGQNNKAPLFLDEPTKFVSKGEYSSKVTDYLKDISQFTGKQVFLVTHDEYLSNIGEKTFRIKKENDISKVEELIQ</sequence>
<dbReference type="Gene3D" id="3.40.50.300">
    <property type="entry name" value="P-loop containing nucleotide triphosphate hydrolases"/>
    <property type="match status" value="1"/>
</dbReference>
<dbReference type="AlphaFoldDB" id="A0A140GS81"/>
<dbReference type="PATRIC" id="fig|1502.177.peg.3685"/>
<evidence type="ECO:0000313" key="2">
    <source>
        <dbReference type="EMBL" id="AMN31390.1"/>
    </source>
</evidence>